<dbReference type="Proteomes" id="UP001344906">
    <property type="component" value="Unassembled WGS sequence"/>
</dbReference>
<feature type="domain" description="DUF6915" evidence="1">
    <location>
        <begin position="2"/>
        <end position="100"/>
    </location>
</feature>
<sequence>MAHPYYHAVSSARRFGGRPDDYLQVHEFMDHTKSHLADSRHRLFLHNTWGIFFAEKILGATITRASDDKIMPLRPLLEQHVTEDFSFIPTLHHCFEDLPARPFAHDTDDSIAHCQQSQAELGGAWRDYLPIHQAFNSTRDVLADQRAQIILHNTWGITILLRLLGDTLVRPSDQREISIRPILETHIRRDLGTIPTLKECVKDIPIQPWMYRSAQPLSRSMAQ</sequence>
<reference evidence="2 3" key="1">
    <citation type="submission" date="2023-02" db="EMBL/GenBank/DDBJ databases">
        <title>Dictyobacter halimunensis sp. nov., a new member of the class Ktedonobacteria from forest soil in a geothermal area.</title>
        <authorList>
            <person name="Rachmania M.K."/>
            <person name="Ningsih F."/>
            <person name="Sakai Y."/>
            <person name="Yabe S."/>
            <person name="Yokota A."/>
            <person name="Sjamsuridzal W."/>
        </authorList>
    </citation>
    <scope>NUCLEOTIDE SEQUENCE [LARGE SCALE GENOMIC DNA]</scope>
    <source>
        <strain evidence="2 3">S3.2.2.5</strain>
    </source>
</reference>
<dbReference type="EMBL" id="BSRI01000002">
    <property type="protein sequence ID" value="GLV60890.1"/>
    <property type="molecule type" value="Genomic_DNA"/>
</dbReference>
<dbReference type="InterPro" id="IPR054061">
    <property type="entry name" value="DUF6915"/>
</dbReference>
<gene>
    <name evidence="2" type="ORF">KDH_77090</name>
</gene>
<name>A0ABQ6G5P2_9CHLR</name>
<evidence type="ECO:0000313" key="2">
    <source>
        <dbReference type="EMBL" id="GLV60890.1"/>
    </source>
</evidence>
<accession>A0ABQ6G5P2</accession>
<evidence type="ECO:0000259" key="1">
    <source>
        <dbReference type="Pfam" id="PF21866"/>
    </source>
</evidence>
<evidence type="ECO:0000313" key="3">
    <source>
        <dbReference type="Proteomes" id="UP001344906"/>
    </source>
</evidence>
<comment type="caution">
    <text evidence="2">The sequence shown here is derived from an EMBL/GenBank/DDBJ whole genome shotgun (WGS) entry which is preliminary data.</text>
</comment>
<feature type="domain" description="DUF6915" evidence="1">
    <location>
        <begin position="110"/>
        <end position="210"/>
    </location>
</feature>
<dbReference type="RefSeq" id="WP_338258115.1">
    <property type="nucleotide sequence ID" value="NZ_BSRI01000002.1"/>
</dbReference>
<keyword evidence="3" id="KW-1185">Reference proteome</keyword>
<dbReference type="Pfam" id="PF21866">
    <property type="entry name" value="DUF6915"/>
    <property type="match status" value="2"/>
</dbReference>
<protein>
    <recommendedName>
        <fullName evidence="1">DUF6915 domain-containing protein</fullName>
    </recommendedName>
</protein>
<organism evidence="2 3">
    <name type="scientific">Dictyobacter halimunensis</name>
    <dbReference type="NCBI Taxonomy" id="3026934"/>
    <lineage>
        <taxon>Bacteria</taxon>
        <taxon>Bacillati</taxon>
        <taxon>Chloroflexota</taxon>
        <taxon>Ktedonobacteria</taxon>
        <taxon>Ktedonobacterales</taxon>
        <taxon>Dictyobacteraceae</taxon>
        <taxon>Dictyobacter</taxon>
    </lineage>
</organism>
<proteinExistence type="predicted"/>